<keyword evidence="7" id="KW-0418">Kinase</keyword>
<keyword evidence="7" id="KW-0808">Transferase</keyword>
<dbReference type="Pfam" id="PF00069">
    <property type="entry name" value="Pkinase"/>
    <property type="match status" value="1"/>
</dbReference>
<accession>A0A167DVS0</accession>
<dbReference type="InterPro" id="IPR008271">
    <property type="entry name" value="Ser/Thr_kinase_AS"/>
</dbReference>
<keyword evidence="4" id="KW-0137">Centromere</keyword>
<keyword evidence="2" id="KW-0158">Chromosome</keyword>
<dbReference type="PANTHER" id="PTHR14030:SF4">
    <property type="entry name" value="BUB1 KINASE, ISOFORM A-RELATED"/>
    <property type="match status" value="1"/>
</dbReference>
<name>A0A167DVS0_9ASCO</name>
<feature type="compositionally biased region" description="Polar residues" evidence="5">
    <location>
        <begin position="57"/>
        <end position="69"/>
    </location>
</feature>
<dbReference type="GO" id="GO:0005524">
    <property type="term" value="F:ATP binding"/>
    <property type="evidence" value="ECO:0007669"/>
    <property type="project" value="InterPro"/>
</dbReference>
<feature type="domain" description="Protein kinase" evidence="6">
    <location>
        <begin position="210"/>
        <end position="530"/>
    </location>
</feature>
<dbReference type="Gene3D" id="1.10.510.10">
    <property type="entry name" value="Transferase(Phosphotransferase) domain 1"/>
    <property type="match status" value="1"/>
</dbReference>
<evidence type="ECO:0000256" key="5">
    <source>
        <dbReference type="SAM" id="MobiDB-lite"/>
    </source>
</evidence>
<dbReference type="GO" id="GO:0051754">
    <property type="term" value="P:meiotic sister chromatid cohesion, centromeric"/>
    <property type="evidence" value="ECO:0007669"/>
    <property type="project" value="TreeGrafter"/>
</dbReference>
<evidence type="ECO:0000313" key="8">
    <source>
        <dbReference type="Proteomes" id="UP000189580"/>
    </source>
</evidence>
<evidence type="ECO:0000256" key="2">
    <source>
        <dbReference type="ARBA" id="ARBA00022454"/>
    </source>
</evidence>
<dbReference type="AlphaFoldDB" id="A0A167DVS0"/>
<dbReference type="SMART" id="SM00220">
    <property type="entry name" value="S_TKc"/>
    <property type="match status" value="1"/>
</dbReference>
<dbReference type="EMBL" id="CP014501">
    <property type="protein sequence ID" value="ANB13349.1"/>
    <property type="molecule type" value="Genomic_DNA"/>
</dbReference>
<dbReference type="PROSITE" id="PS50011">
    <property type="entry name" value="PROTEIN_KINASE_DOM"/>
    <property type="match status" value="1"/>
</dbReference>
<evidence type="ECO:0000256" key="1">
    <source>
        <dbReference type="ARBA" id="ARBA00004629"/>
    </source>
</evidence>
<evidence type="ECO:0000313" key="7">
    <source>
        <dbReference type="EMBL" id="ANB13349.1"/>
    </source>
</evidence>
<comment type="subcellular location">
    <subcellularLocation>
        <location evidence="1">Chromosome</location>
        <location evidence="1">Centromere</location>
        <location evidence="1">Kinetochore</location>
    </subcellularLocation>
</comment>
<sequence length="530" mass="60011">MTFHTKAATEEVYEMFNQSLKNDSEDESDHMYSDNEEDFEEDGHDDGDDDDEKDNEYSQYQGNISSANGSKEEKASNSDEQYESYSNNSRGDEVLVSNALATPARGLQAHSRKARMPAMTPIAEATETTGPHSPILERSLVNAAHESVRRSVWHKIEPVLEAAGVYKRINLDCKKSDQFKKALKSIKTGEKSSKTASNLVIEFPQVNDIFCLKKILGEGAYGSVYLAESGSGQWKAIKVESTVLPWEFYTVLTAQERLVSSRDFHSIIGVDALYAFNDEQYMILDYISQGTALDLVNLANSVSEGNSGLEEVVAIFFTIELLRVIQSLHNVGIIHGDIKPDNIMIRLPETPADMWSKYYRRDGTEGWGEMGIVLVDFGKSIDTNLFPEGTQYLADWDLDPDQDCVEMRRNQPWDYQTDYHGLAGVIHLMLFGKFLKIQEELVEGELILRLATPFKRYWQRDLWNQLFECLLNSKLAASKLGYEGLPLNSHLENLRHQFEDLLEQKSEGQGISLKSSLIGLQQELRQRKGR</sequence>
<dbReference type="InterPro" id="IPR011009">
    <property type="entry name" value="Kinase-like_dom_sf"/>
</dbReference>
<evidence type="ECO:0000256" key="4">
    <source>
        <dbReference type="ARBA" id="ARBA00023328"/>
    </source>
</evidence>
<dbReference type="InterPro" id="IPR000719">
    <property type="entry name" value="Prot_kinase_dom"/>
</dbReference>
<feature type="region of interest" description="Disordered" evidence="5">
    <location>
        <begin position="1"/>
        <end position="90"/>
    </location>
</feature>
<dbReference type="GO" id="GO:0000776">
    <property type="term" value="C:kinetochore"/>
    <property type="evidence" value="ECO:0007669"/>
    <property type="project" value="UniProtKB-KW"/>
</dbReference>
<keyword evidence="8" id="KW-1185">Reference proteome</keyword>
<dbReference type="GO" id="GO:0007094">
    <property type="term" value="P:mitotic spindle assembly checkpoint signaling"/>
    <property type="evidence" value="ECO:0007669"/>
    <property type="project" value="InterPro"/>
</dbReference>
<dbReference type="InterPro" id="IPR015661">
    <property type="entry name" value="Bub1/Mad3"/>
</dbReference>
<feature type="compositionally biased region" description="Acidic residues" evidence="5">
    <location>
        <begin position="24"/>
        <end position="54"/>
    </location>
</feature>
<dbReference type="GO" id="GO:0005634">
    <property type="term" value="C:nucleus"/>
    <property type="evidence" value="ECO:0007669"/>
    <property type="project" value="TreeGrafter"/>
</dbReference>
<dbReference type="PANTHER" id="PTHR14030">
    <property type="entry name" value="MITOTIC CHECKPOINT SERINE/THREONINE-PROTEIN KINASE BUB1"/>
    <property type="match status" value="1"/>
</dbReference>
<gene>
    <name evidence="7" type="primary">BUB1</name>
    <name evidence="7" type="ORF">AWJ20_1635</name>
</gene>
<dbReference type="SUPFAM" id="SSF56112">
    <property type="entry name" value="Protein kinase-like (PK-like)"/>
    <property type="match status" value="1"/>
</dbReference>
<organism evidence="7 8">
    <name type="scientific">Sugiyamaella lignohabitans</name>
    <dbReference type="NCBI Taxonomy" id="796027"/>
    <lineage>
        <taxon>Eukaryota</taxon>
        <taxon>Fungi</taxon>
        <taxon>Dikarya</taxon>
        <taxon>Ascomycota</taxon>
        <taxon>Saccharomycotina</taxon>
        <taxon>Dipodascomycetes</taxon>
        <taxon>Dipodascales</taxon>
        <taxon>Trichomonascaceae</taxon>
        <taxon>Sugiyamaella</taxon>
    </lineage>
</organism>
<protein>
    <submittedName>
        <fullName evidence="7">Protein kinase BUB1</fullName>
    </submittedName>
</protein>
<dbReference type="OrthoDB" id="248495at2759"/>
<reference evidence="7 8" key="1">
    <citation type="submission" date="2016-02" db="EMBL/GenBank/DDBJ databases">
        <title>Complete genome sequence and transcriptome regulation of the pentose utilising yeast Sugiyamaella lignohabitans.</title>
        <authorList>
            <person name="Bellasio M."/>
            <person name="Peymann A."/>
            <person name="Valli M."/>
            <person name="Sipitzky M."/>
            <person name="Graf A."/>
            <person name="Sauer M."/>
            <person name="Marx H."/>
            <person name="Mattanovich D."/>
        </authorList>
    </citation>
    <scope>NUCLEOTIDE SEQUENCE [LARGE SCALE GENOMIC DNA]</scope>
    <source>
        <strain evidence="7 8">CBS 10342</strain>
    </source>
</reference>
<dbReference type="RefSeq" id="XP_018735826.1">
    <property type="nucleotide sequence ID" value="XM_018878532.1"/>
</dbReference>
<dbReference type="Proteomes" id="UP000189580">
    <property type="component" value="Chromosome a"/>
</dbReference>
<dbReference type="GO" id="GO:0032991">
    <property type="term" value="C:protein-containing complex"/>
    <property type="evidence" value="ECO:0007669"/>
    <property type="project" value="UniProtKB-ARBA"/>
</dbReference>
<dbReference type="PROSITE" id="PS00108">
    <property type="entry name" value="PROTEIN_KINASE_ST"/>
    <property type="match status" value="1"/>
</dbReference>
<proteinExistence type="predicted"/>
<evidence type="ECO:0000256" key="3">
    <source>
        <dbReference type="ARBA" id="ARBA00022838"/>
    </source>
</evidence>
<dbReference type="GeneID" id="30033459"/>
<dbReference type="KEGG" id="slb:AWJ20_1635"/>
<evidence type="ECO:0000259" key="6">
    <source>
        <dbReference type="PROSITE" id="PS50011"/>
    </source>
</evidence>
<dbReference type="GO" id="GO:0004672">
    <property type="term" value="F:protein kinase activity"/>
    <property type="evidence" value="ECO:0007669"/>
    <property type="project" value="InterPro"/>
</dbReference>
<keyword evidence="3" id="KW-0995">Kinetochore</keyword>